<dbReference type="AlphaFoldDB" id="A0A0D2N324"/>
<dbReference type="GO" id="GO:0000502">
    <property type="term" value="C:proteasome complex"/>
    <property type="evidence" value="ECO:0007669"/>
    <property type="project" value="UniProtKB-KW"/>
</dbReference>
<dbReference type="Gene3D" id="3.40.1000.30">
    <property type="match status" value="1"/>
</dbReference>
<keyword evidence="6" id="KW-1185">Reference proteome</keyword>
<evidence type="ECO:0000313" key="5">
    <source>
        <dbReference type="EMBL" id="KIZ06787.1"/>
    </source>
</evidence>
<protein>
    <recommendedName>
        <fullName evidence="4">PI31 proteasome regulator N-terminal domain-containing protein</fullName>
    </recommendedName>
</protein>
<feature type="compositionally biased region" description="Low complexity" evidence="3">
    <location>
        <begin position="167"/>
        <end position="176"/>
    </location>
</feature>
<dbReference type="GeneID" id="25728889"/>
<dbReference type="PANTHER" id="PTHR13266">
    <property type="entry name" value="PROTEASOME INHIBITOR"/>
    <property type="match status" value="1"/>
</dbReference>
<comment type="similarity">
    <text evidence="1">Belongs to the proteasome inhibitor PI31 family.</text>
</comment>
<gene>
    <name evidence="5" type="ORF">MNEG_1161</name>
</gene>
<dbReference type="InterPro" id="IPR045128">
    <property type="entry name" value="PI31-like"/>
</dbReference>
<sequence length="215" mass="22114">MKAYASTVLAVVRAGAQSFRGAEDAVMYAVHAALLASGHALVGVGDSAKLEGAQSDAPEVQDSGWNAADDRYTLLYRSEPAAHTRARLLLLKGLVMGGGALVVTLAASRPEGVEPAVMELDARKYYDPEGGPAAAQRYRNLEELCSVVEAALPPLEGGAAAGRLARQAAAQASAADDAGRNEKRAPEASEGRGAGAGAEGRAGERRGEDPLRLHG</sequence>
<reference evidence="5 6" key="1">
    <citation type="journal article" date="2013" name="BMC Genomics">
        <title>Reconstruction of the lipid metabolism for the microalga Monoraphidium neglectum from its genome sequence reveals characteristics suitable for biofuel production.</title>
        <authorList>
            <person name="Bogen C."/>
            <person name="Al-Dilaimi A."/>
            <person name="Albersmeier A."/>
            <person name="Wichmann J."/>
            <person name="Grundmann M."/>
            <person name="Rupp O."/>
            <person name="Lauersen K.J."/>
            <person name="Blifernez-Klassen O."/>
            <person name="Kalinowski J."/>
            <person name="Goesmann A."/>
            <person name="Mussgnug J.H."/>
            <person name="Kruse O."/>
        </authorList>
    </citation>
    <scope>NUCLEOTIDE SEQUENCE [LARGE SCALE GENOMIC DNA]</scope>
    <source>
        <strain evidence="5 6">SAG 48.87</strain>
    </source>
</reference>
<dbReference type="EMBL" id="KK100330">
    <property type="protein sequence ID" value="KIZ06787.1"/>
    <property type="molecule type" value="Genomic_DNA"/>
</dbReference>
<proteinExistence type="inferred from homology"/>
<feature type="compositionally biased region" description="Basic and acidic residues" evidence="3">
    <location>
        <begin position="201"/>
        <end position="215"/>
    </location>
</feature>
<dbReference type="Proteomes" id="UP000054498">
    <property type="component" value="Unassembled WGS sequence"/>
</dbReference>
<keyword evidence="2" id="KW-0647">Proteasome</keyword>
<organism evidence="5 6">
    <name type="scientific">Monoraphidium neglectum</name>
    <dbReference type="NCBI Taxonomy" id="145388"/>
    <lineage>
        <taxon>Eukaryota</taxon>
        <taxon>Viridiplantae</taxon>
        <taxon>Chlorophyta</taxon>
        <taxon>core chlorophytes</taxon>
        <taxon>Chlorophyceae</taxon>
        <taxon>CS clade</taxon>
        <taxon>Sphaeropleales</taxon>
        <taxon>Selenastraceae</taxon>
        <taxon>Monoraphidium</taxon>
    </lineage>
</organism>
<dbReference type="GO" id="GO:0004866">
    <property type="term" value="F:endopeptidase inhibitor activity"/>
    <property type="evidence" value="ECO:0007669"/>
    <property type="project" value="InterPro"/>
</dbReference>
<accession>A0A0D2N324</accession>
<dbReference type="GO" id="GO:0043161">
    <property type="term" value="P:proteasome-mediated ubiquitin-dependent protein catabolic process"/>
    <property type="evidence" value="ECO:0007669"/>
    <property type="project" value="InterPro"/>
</dbReference>
<evidence type="ECO:0000259" key="4">
    <source>
        <dbReference type="Pfam" id="PF11566"/>
    </source>
</evidence>
<evidence type="ECO:0000313" key="6">
    <source>
        <dbReference type="Proteomes" id="UP000054498"/>
    </source>
</evidence>
<dbReference type="InterPro" id="IPR021625">
    <property type="entry name" value="PI31_Prot_N"/>
</dbReference>
<name>A0A0D2N324_9CHLO</name>
<dbReference type="RefSeq" id="XP_013905806.1">
    <property type="nucleotide sequence ID" value="XM_014050352.1"/>
</dbReference>
<evidence type="ECO:0000256" key="3">
    <source>
        <dbReference type="SAM" id="MobiDB-lite"/>
    </source>
</evidence>
<dbReference type="KEGG" id="mng:MNEG_1161"/>
<dbReference type="Pfam" id="PF11566">
    <property type="entry name" value="PI31_Prot_N"/>
    <property type="match status" value="1"/>
</dbReference>
<feature type="region of interest" description="Disordered" evidence="3">
    <location>
        <begin position="167"/>
        <end position="215"/>
    </location>
</feature>
<dbReference type="STRING" id="145388.A0A0D2N324"/>
<evidence type="ECO:0000256" key="1">
    <source>
        <dbReference type="ARBA" id="ARBA00006405"/>
    </source>
</evidence>
<dbReference type="PANTHER" id="PTHR13266:SF1">
    <property type="entry name" value="PROTEASOME INHIBITOR PI31 SUBUNIT"/>
    <property type="match status" value="1"/>
</dbReference>
<evidence type="ECO:0000256" key="2">
    <source>
        <dbReference type="ARBA" id="ARBA00022942"/>
    </source>
</evidence>
<dbReference type="GO" id="GO:0070628">
    <property type="term" value="F:proteasome binding"/>
    <property type="evidence" value="ECO:0007669"/>
    <property type="project" value="InterPro"/>
</dbReference>
<feature type="domain" description="PI31 proteasome regulator N-terminal" evidence="4">
    <location>
        <begin position="18"/>
        <end position="134"/>
    </location>
</feature>
<feature type="compositionally biased region" description="Basic and acidic residues" evidence="3">
    <location>
        <begin position="177"/>
        <end position="190"/>
    </location>
</feature>